<proteinExistence type="predicted"/>
<name>A0A0R3QWI4_9BILA</name>
<evidence type="ECO:0000256" key="1">
    <source>
        <dbReference type="SAM" id="MobiDB-lite"/>
    </source>
</evidence>
<dbReference type="STRING" id="42155.A0A0R3QWI4"/>
<feature type="region of interest" description="Disordered" evidence="1">
    <location>
        <begin position="127"/>
        <end position="213"/>
    </location>
</feature>
<reference evidence="2 3" key="2">
    <citation type="submission" date="2018-11" db="EMBL/GenBank/DDBJ databases">
        <authorList>
            <consortium name="Pathogen Informatics"/>
        </authorList>
    </citation>
    <scope>NUCLEOTIDE SEQUENCE [LARGE SCALE GENOMIC DNA]</scope>
</reference>
<evidence type="ECO:0000313" key="2">
    <source>
        <dbReference type="EMBL" id="VDO34384.1"/>
    </source>
</evidence>
<protein>
    <submittedName>
        <fullName evidence="4">Coiled-coil domain-containing protein 72 homolog</fullName>
    </submittedName>
</protein>
<organism evidence="4">
    <name type="scientific">Brugia timori</name>
    <dbReference type="NCBI Taxonomy" id="42155"/>
    <lineage>
        <taxon>Eukaryota</taxon>
        <taxon>Metazoa</taxon>
        <taxon>Ecdysozoa</taxon>
        <taxon>Nematoda</taxon>
        <taxon>Chromadorea</taxon>
        <taxon>Rhabditida</taxon>
        <taxon>Spirurina</taxon>
        <taxon>Spiruromorpha</taxon>
        <taxon>Filarioidea</taxon>
        <taxon>Onchocercidae</taxon>
        <taxon>Brugia</taxon>
    </lineage>
</organism>
<dbReference type="WBParaSite" id="BTMF_0001209201-mRNA-1">
    <property type="protein sequence ID" value="BTMF_0001209201-mRNA-1"/>
    <property type="gene ID" value="BTMF_0001209201"/>
</dbReference>
<evidence type="ECO:0000313" key="4">
    <source>
        <dbReference type="WBParaSite" id="BTMF_0001209201-mRNA-1"/>
    </source>
</evidence>
<dbReference type="Proteomes" id="UP000280834">
    <property type="component" value="Unassembled WGS sequence"/>
</dbReference>
<dbReference type="AlphaFoldDB" id="A0A0R3QWI4"/>
<feature type="compositionally biased region" description="Basic and acidic residues" evidence="1">
    <location>
        <begin position="131"/>
        <end position="198"/>
    </location>
</feature>
<reference evidence="4" key="1">
    <citation type="submission" date="2017-02" db="UniProtKB">
        <authorList>
            <consortium name="WormBaseParasite"/>
        </authorList>
    </citation>
    <scope>IDENTIFICATION</scope>
</reference>
<gene>
    <name evidence="2" type="ORF">BTMF_LOCUS10120</name>
</gene>
<keyword evidence="3" id="KW-1185">Reference proteome</keyword>
<accession>A0A0R3QWI4</accession>
<sequence length="240" mass="27698">MRGCVNRFLLFGLDEDVRDALTDKSECRTTDRRLLHLVALTPQTDLFIPLLHYASLNLCISFAGDNVLMYWFTMQLCQHGPRAVDRCFFHTERILCSPYADCSLHCSLLDDIFSTHVSAAPAKPTAILQENDSKAEKDNGKKREEEAKKLEVKQDEEKKKESRKKDEKTSKKEKENKQAERKEKIEQLEGNKEEEQQRDLNPIVTPVSDDDELPAETQKKAKVLTQMAVNITQEEEEVWE</sequence>
<dbReference type="EMBL" id="UZAG01017371">
    <property type="protein sequence ID" value="VDO34384.1"/>
    <property type="molecule type" value="Genomic_DNA"/>
</dbReference>
<evidence type="ECO:0000313" key="3">
    <source>
        <dbReference type="Proteomes" id="UP000280834"/>
    </source>
</evidence>